<reference evidence="4" key="1">
    <citation type="submission" date="2021-05" db="EMBL/GenBank/DDBJ databases">
        <title>The genome of the haptophyte Pavlova lutheri (Diacronema luteri, Pavlovales) - a model for lipid biosynthesis in eukaryotic algae.</title>
        <authorList>
            <person name="Hulatt C.J."/>
            <person name="Posewitz M.C."/>
        </authorList>
    </citation>
    <scope>NUCLEOTIDE SEQUENCE</scope>
    <source>
        <strain evidence="4">NIVA-4/92</strain>
    </source>
</reference>
<gene>
    <name evidence="4" type="ORF">KFE25_009022</name>
</gene>
<evidence type="ECO:0000313" key="4">
    <source>
        <dbReference type="EMBL" id="KAG8470601.1"/>
    </source>
</evidence>
<dbReference type="GO" id="GO:0005739">
    <property type="term" value="C:mitochondrion"/>
    <property type="evidence" value="ECO:0007669"/>
    <property type="project" value="TreeGrafter"/>
</dbReference>
<feature type="compositionally biased region" description="Polar residues" evidence="3">
    <location>
        <begin position="66"/>
        <end position="83"/>
    </location>
</feature>
<dbReference type="PANTHER" id="PTHR28627">
    <property type="entry name" value="CYTOCHROME C OXIDASE ASSEMBLY FACTOR 5"/>
    <property type="match status" value="1"/>
</dbReference>
<dbReference type="PANTHER" id="PTHR28627:SF1">
    <property type="entry name" value="CYTOCHROME C OXIDASE ASSEMBLY FACTOR 5"/>
    <property type="match status" value="1"/>
</dbReference>
<feature type="region of interest" description="Disordered" evidence="3">
    <location>
        <begin position="60"/>
        <end position="83"/>
    </location>
</feature>
<organism evidence="4 5">
    <name type="scientific">Diacronema lutheri</name>
    <name type="common">Unicellular marine alga</name>
    <name type="synonym">Monochrysis lutheri</name>
    <dbReference type="NCBI Taxonomy" id="2081491"/>
    <lineage>
        <taxon>Eukaryota</taxon>
        <taxon>Haptista</taxon>
        <taxon>Haptophyta</taxon>
        <taxon>Pavlovophyceae</taxon>
        <taxon>Pavlovales</taxon>
        <taxon>Pavlovaceae</taxon>
        <taxon>Diacronema</taxon>
    </lineage>
</organism>
<accession>A0A8J6CGY1</accession>
<dbReference type="OMA" id="DSACIQG"/>
<comment type="caution">
    <text evidence="4">The sequence shown here is derived from an EMBL/GenBank/DDBJ whole genome shotgun (WGS) entry which is preliminary data.</text>
</comment>
<evidence type="ECO:0000256" key="1">
    <source>
        <dbReference type="ARBA" id="ARBA00007785"/>
    </source>
</evidence>
<evidence type="ECO:0000256" key="3">
    <source>
        <dbReference type="SAM" id="MobiDB-lite"/>
    </source>
</evidence>
<evidence type="ECO:0000256" key="2">
    <source>
        <dbReference type="ARBA" id="ARBA00023157"/>
    </source>
</evidence>
<dbReference type="OrthoDB" id="282149at2759"/>
<dbReference type="InterPro" id="IPR018793">
    <property type="entry name" value="Cyt_c_oxidase_assmbl_Pet191"/>
</dbReference>
<dbReference type="EMBL" id="JAGTXO010000001">
    <property type="protein sequence ID" value="KAG8470601.1"/>
    <property type="molecule type" value="Genomic_DNA"/>
</dbReference>
<sequence length="83" mass="9233">MANSCVRLREQLLECLADSACIQGGKAMEECMAVRDEEGGCLSKRLLYMQCKRGQLDMRNRFKGNVPSQPSRHAQPSADGNSR</sequence>
<evidence type="ECO:0000313" key="5">
    <source>
        <dbReference type="Proteomes" id="UP000751190"/>
    </source>
</evidence>
<dbReference type="Pfam" id="PF10203">
    <property type="entry name" value="Pet191_N"/>
    <property type="match status" value="1"/>
</dbReference>
<dbReference type="GO" id="GO:0033617">
    <property type="term" value="P:mitochondrial respiratory chain complex IV assembly"/>
    <property type="evidence" value="ECO:0007669"/>
    <property type="project" value="TreeGrafter"/>
</dbReference>
<dbReference type="AlphaFoldDB" id="A0A8J6CGY1"/>
<evidence type="ECO:0008006" key="6">
    <source>
        <dbReference type="Google" id="ProtNLM"/>
    </source>
</evidence>
<comment type="similarity">
    <text evidence="1">Belongs to the PET191 family.</text>
</comment>
<protein>
    <recommendedName>
        <fullName evidence="6">Cytochrome c oxidase assembly factor 5</fullName>
    </recommendedName>
</protein>
<dbReference type="Proteomes" id="UP000751190">
    <property type="component" value="Unassembled WGS sequence"/>
</dbReference>
<keyword evidence="2" id="KW-1015">Disulfide bond</keyword>
<keyword evidence="5" id="KW-1185">Reference proteome</keyword>
<name>A0A8J6CGY1_DIALT</name>
<proteinExistence type="inferred from homology"/>